<keyword evidence="4 7" id="KW-1133">Transmembrane helix</keyword>
<evidence type="ECO:0000256" key="7">
    <source>
        <dbReference type="RuleBase" id="RU368066"/>
    </source>
</evidence>
<evidence type="ECO:0000256" key="6">
    <source>
        <dbReference type="ARBA" id="ARBA00023180"/>
    </source>
</evidence>
<evidence type="ECO:0000313" key="9">
    <source>
        <dbReference type="Proteomes" id="UP001165289"/>
    </source>
</evidence>
<evidence type="ECO:0000313" key="8">
    <source>
        <dbReference type="EMBL" id="KAI6653742.1"/>
    </source>
</evidence>
<name>A0AAV7JXY9_9METZ</name>
<dbReference type="PANTHER" id="PTHR12385:SF14">
    <property type="entry name" value="CHOLINE TRANSPORTER-LIKE 2"/>
    <property type="match status" value="1"/>
</dbReference>
<protein>
    <recommendedName>
        <fullName evidence="7">Choline transporter-like protein</fullName>
    </recommendedName>
</protein>
<dbReference type="EMBL" id="JAKMXF010000255">
    <property type="protein sequence ID" value="KAI6653742.1"/>
    <property type="molecule type" value="Genomic_DNA"/>
</dbReference>
<dbReference type="GO" id="GO:0022857">
    <property type="term" value="F:transmembrane transporter activity"/>
    <property type="evidence" value="ECO:0007669"/>
    <property type="project" value="UniProtKB-UniRule"/>
</dbReference>
<keyword evidence="5 7" id="KW-0472">Membrane</keyword>
<evidence type="ECO:0000256" key="5">
    <source>
        <dbReference type="ARBA" id="ARBA00023136"/>
    </source>
</evidence>
<evidence type="ECO:0000256" key="4">
    <source>
        <dbReference type="ARBA" id="ARBA00022989"/>
    </source>
</evidence>
<feature type="transmembrane region" description="Helical" evidence="7">
    <location>
        <begin position="504"/>
        <end position="524"/>
    </location>
</feature>
<keyword evidence="6" id="KW-0325">Glycoprotein</keyword>
<dbReference type="AlphaFoldDB" id="A0AAV7JXY9"/>
<organism evidence="8 9">
    <name type="scientific">Oopsacas minuta</name>
    <dbReference type="NCBI Taxonomy" id="111878"/>
    <lineage>
        <taxon>Eukaryota</taxon>
        <taxon>Metazoa</taxon>
        <taxon>Porifera</taxon>
        <taxon>Hexactinellida</taxon>
        <taxon>Hexasterophora</taxon>
        <taxon>Lyssacinosida</taxon>
        <taxon>Leucopsacidae</taxon>
        <taxon>Oopsacas</taxon>
    </lineage>
</organism>
<feature type="transmembrane region" description="Helical" evidence="7">
    <location>
        <begin position="530"/>
        <end position="547"/>
    </location>
</feature>
<feature type="transmembrane region" description="Helical" evidence="7">
    <location>
        <begin position="268"/>
        <end position="291"/>
    </location>
</feature>
<reference evidence="8 9" key="1">
    <citation type="journal article" date="2023" name="BMC Biol.">
        <title>The compact genome of the sponge Oopsacas minuta (Hexactinellida) is lacking key metazoan core genes.</title>
        <authorList>
            <person name="Santini S."/>
            <person name="Schenkelaars Q."/>
            <person name="Jourda C."/>
            <person name="Duchesne M."/>
            <person name="Belahbib H."/>
            <person name="Rocher C."/>
            <person name="Selva M."/>
            <person name="Riesgo A."/>
            <person name="Vervoort M."/>
            <person name="Leys S.P."/>
            <person name="Kodjabachian L."/>
            <person name="Le Bivic A."/>
            <person name="Borchiellini C."/>
            <person name="Claverie J.M."/>
            <person name="Renard E."/>
        </authorList>
    </citation>
    <scope>NUCLEOTIDE SEQUENCE [LARGE SCALE GENOMIC DNA]</scope>
    <source>
        <strain evidence="8">SPO-2</strain>
    </source>
</reference>
<comment type="function">
    <text evidence="7">Choline transporter.</text>
</comment>
<feature type="transmembrane region" description="Helical" evidence="7">
    <location>
        <begin position="576"/>
        <end position="596"/>
    </location>
</feature>
<feature type="transmembrane region" description="Helical" evidence="7">
    <location>
        <begin position="669"/>
        <end position="693"/>
    </location>
</feature>
<dbReference type="GO" id="GO:0005886">
    <property type="term" value="C:plasma membrane"/>
    <property type="evidence" value="ECO:0007669"/>
    <property type="project" value="UniProtKB-SubCell"/>
</dbReference>
<evidence type="ECO:0000256" key="3">
    <source>
        <dbReference type="ARBA" id="ARBA00022692"/>
    </source>
</evidence>
<evidence type="ECO:0000256" key="2">
    <source>
        <dbReference type="ARBA" id="ARBA00007168"/>
    </source>
</evidence>
<sequence length="797" mass="89550">MDCCHRKSKDLPHQALGGAGTAQDLIARQTNKFKENIRSPTDAIFLVIFVLLIVLTVMVGLFAYAEGHPERLLNGIDSEGRVCGHDPGVEDKRFLYFFDLTTCAQIWRLYDPATGFDFESLFSCPTPQVCVSECPTQYDIGIRTTGVPICIPSVNTSKYEVLFNQSLELTFEEITTAFPVVNQLTEDIFNKRCAPYYVASTALGGRCIPSLVDTTYIVNNAVQLTNKSIADYPLDITSISLNDITDGTLGLALVVNLRQFIVDVLFDFHLAGPAMAITVVSTAIIGFLVIFLMRFLLWIIVPASIIICVLSLAAVTIFAYYEYAVLSGTLNVSDPITSGLDQLFMQNLEGFQYQTETWLALAIVCTVLWLILVLFVICLIPNIFQVIRVIGAASRAIWGVPESFFLPFLSWFLLVSLFALWASVAIFLPTTSELHYKILISTNITDADRTFTNLAGSMFQYVNGTECDIREFDTLHNVSGGMLVIHAQNRTITDPTISCQFSDFHATTFIIIVELYMLFMFLWLSNYVLALTQCSLAGGFAIWYFINHKLKKSVLCKCALLRGFLKAFIFHSGSLAMGSLIIAIIQFVEFVLVFLIHRLRSYADRYKIVRWILRALLCLTFCIEKFLKYVNRVVYIEIAIYGTGFFGGLQKAFKLFITSPIKFAVKDTLTILTLFLLRLSIISFSAVIAYFLIGYNSPVNTFFQQGNVLTYSLVPIIFLLFISFAMSSAFVSVYGMAIDTIFICTLEDTDRDIGKEFEVIRKSRELKEIPEDRFVKKDPETIEVKEVDTPGGKKKKN</sequence>
<dbReference type="Proteomes" id="UP001165289">
    <property type="component" value="Unassembled WGS sequence"/>
</dbReference>
<evidence type="ECO:0000256" key="1">
    <source>
        <dbReference type="ARBA" id="ARBA00004141"/>
    </source>
</evidence>
<keyword evidence="9" id="KW-1185">Reference proteome</keyword>
<comment type="caution">
    <text evidence="8">The sequence shown here is derived from an EMBL/GenBank/DDBJ whole genome shotgun (WGS) entry which is preliminary data.</text>
</comment>
<dbReference type="InterPro" id="IPR007603">
    <property type="entry name" value="Choline_transptr-like"/>
</dbReference>
<feature type="transmembrane region" description="Helical" evidence="7">
    <location>
        <begin position="404"/>
        <end position="428"/>
    </location>
</feature>
<comment type="subcellular location">
    <subcellularLocation>
        <location evidence="7">Cell membrane</location>
        <topology evidence="7">Multi-pass membrane protein</topology>
    </subcellularLocation>
    <subcellularLocation>
        <location evidence="1">Membrane</location>
        <topology evidence="1">Multi-pass membrane protein</topology>
    </subcellularLocation>
</comment>
<accession>A0AAV7JXY9</accession>
<keyword evidence="3 7" id="KW-0812">Transmembrane</keyword>
<proteinExistence type="inferred from homology"/>
<feature type="transmembrane region" description="Helical" evidence="7">
    <location>
        <begin position="43"/>
        <end position="64"/>
    </location>
</feature>
<gene>
    <name evidence="8" type="ORF">LOD99_3246</name>
</gene>
<feature type="transmembrane region" description="Helical" evidence="7">
    <location>
        <begin position="297"/>
        <end position="321"/>
    </location>
</feature>
<comment type="similarity">
    <text evidence="2 7">Belongs to the CTL (choline transporter-like) family.</text>
</comment>
<dbReference type="PANTHER" id="PTHR12385">
    <property type="entry name" value="CHOLINE TRANSPORTER-LIKE (SLC FAMILY 44)"/>
    <property type="match status" value="1"/>
</dbReference>
<feature type="transmembrane region" description="Helical" evidence="7">
    <location>
        <begin position="713"/>
        <end position="737"/>
    </location>
</feature>
<dbReference type="Pfam" id="PF04515">
    <property type="entry name" value="Choline_transpo"/>
    <property type="match status" value="1"/>
</dbReference>
<feature type="transmembrane region" description="Helical" evidence="7">
    <location>
        <begin position="358"/>
        <end position="384"/>
    </location>
</feature>